<proteinExistence type="predicted"/>
<sequence length="135" mass="14284">MTEDSHFQQLLKTAAAQVQPHRLLFVFAGAELPDHPTPTQREDFLAGRGGALSALMCVDKAAGELSDFESLARESKDAGPPWQVVFAAALSGRDGSPPAKTEIDAALKTMVEAVRVGGVGRYAAFGPSGDPLHFH</sequence>
<gene>
    <name evidence="1" type="ORF">B7Z12_13930</name>
</gene>
<evidence type="ECO:0000313" key="1">
    <source>
        <dbReference type="EMBL" id="OYX01564.1"/>
    </source>
</evidence>
<accession>A0A258D1P8</accession>
<dbReference type="EMBL" id="NCDQ01000236">
    <property type="protein sequence ID" value="OYX01564.1"/>
    <property type="molecule type" value="Genomic_DNA"/>
</dbReference>
<evidence type="ECO:0000313" key="2">
    <source>
        <dbReference type="Proteomes" id="UP000215616"/>
    </source>
</evidence>
<name>A0A258D1P8_CAUVI</name>
<protein>
    <submittedName>
        <fullName evidence="1">Ribonucleotide reductase subunit alpha</fullName>
    </submittedName>
</protein>
<organism evidence="1 2">
    <name type="scientific">Caulobacter vibrioides</name>
    <name type="common">Caulobacter crescentus</name>
    <dbReference type="NCBI Taxonomy" id="155892"/>
    <lineage>
        <taxon>Bacteria</taxon>
        <taxon>Pseudomonadati</taxon>
        <taxon>Pseudomonadota</taxon>
        <taxon>Alphaproteobacteria</taxon>
        <taxon>Caulobacterales</taxon>
        <taxon>Caulobacteraceae</taxon>
        <taxon>Caulobacter</taxon>
    </lineage>
</organism>
<dbReference type="AlphaFoldDB" id="A0A258D1P8"/>
<comment type="caution">
    <text evidence="1">The sequence shown here is derived from an EMBL/GenBank/DDBJ whole genome shotgun (WGS) entry which is preliminary data.</text>
</comment>
<dbReference type="Proteomes" id="UP000215616">
    <property type="component" value="Unassembled WGS sequence"/>
</dbReference>
<reference evidence="1 2" key="1">
    <citation type="submission" date="2017-03" db="EMBL/GenBank/DDBJ databases">
        <title>Lifting the veil on microbial sulfur biogeochemistry in mining wastewaters.</title>
        <authorList>
            <person name="Kantor R.S."/>
            <person name="Colenbrander Nelson T."/>
            <person name="Marshall S."/>
            <person name="Bennett D."/>
            <person name="Apte S."/>
            <person name="Camacho D."/>
            <person name="Thomas B.C."/>
            <person name="Warren L.A."/>
            <person name="Banfield J.F."/>
        </authorList>
    </citation>
    <scope>NUCLEOTIDE SEQUENCE [LARGE SCALE GENOMIC DNA]</scope>
    <source>
        <strain evidence="1">32-67-7</strain>
    </source>
</reference>